<evidence type="ECO:0000256" key="3">
    <source>
        <dbReference type="PROSITE-ProRule" id="PRU00221"/>
    </source>
</evidence>
<accession>A0A6J4IX42</accession>
<evidence type="ECO:0000256" key="2">
    <source>
        <dbReference type="ARBA" id="ARBA00022737"/>
    </source>
</evidence>
<dbReference type="InterPro" id="IPR005158">
    <property type="entry name" value="BTAD"/>
</dbReference>
<dbReference type="Gene3D" id="1.25.40.10">
    <property type="entry name" value="Tetratricopeptide repeat domain"/>
    <property type="match status" value="1"/>
</dbReference>
<gene>
    <name evidence="6" type="ORF">AVDCRST_MAG26-2345</name>
</gene>
<dbReference type="PROSITE" id="PS00678">
    <property type="entry name" value="WD_REPEATS_1"/>
    <property type="match status" value="8"/>
</dbReference>
<feature type="repeat" description="WD" evidence="3">
    <location>
        <begin position="1033"/>
        <end position="1065"/>
    </location>
</feature>
<proteinExistence type="predicted"/>
<keyword evidence="1 3" id="KW-0853">WD repeat</keyword>
<dbReference type="InterPro" id="IPR019775">
    <property type="entry name" value="WD40_repeat_CS"/>
</dbReference>
<feature type="repeat" description="WD" evidence="3">
    <location>
        <begin position="1329"/>
        <end position="1370"/>
    </location>
</feature>
<dbReference type="InterPro" id="IPR011047">
    <property type="entry name" value="Quinoprotein_ADH-like_sf"/>
</dbReference>
<feature type="repeat" description="WD" evidence="3">
    <location>
        <begin position="854"/>
        <end position="895"/>
    </location>
</feature>
<dbReference type="PROSITE" id="PS50082">
    <property type="entry name" value="WD_REPEATS_2"/>
    <property type="match status" value="12"/>
</dbReference>
<dbReference type="InterPro" id="IPR016032">
    <property type="entry name" value="Sig_transdc_resp-reg_C-effctor"/>
</dbReference>
<name>A0A6J4IX42_9CHLR</name>
<dbReference type="Gene3D" id="1.10.10.10">
    <property type="entry name" value="Winged helix-like DNA-binding domain superfamily/Winged helix DNA-binding domain"/>
    <property type="match status" value="1"/>
</dbReference>
<dbReference type="EMBL" id="CADCTK010000538">
    <property type="protein sequence ID" value="CAA9261400.1"/>
    <property type="molecule type" value="Genomic_DNA"/>
</dbReference>
<dbReference type="SMART" id="SM01043">
    <property type="entry name" value="BTAD"/>
    <property type="match status" value="1"/>
</dbReference>
<feature type="repeat" description="WD" evidence="3">
    <location>
        <begin position="980"/>
        <end position="1021"/>
    </location>
</feature>
<organism evidence="6">
    <name type="scientific">uncultured Chloroflexia bacterium</name>
    <dbReference type="NCBI Taxonomy" id="1672391"/>
    <lineage>
        <taxon>Bacteria</taxon>
        <taxon>Bacillati</taxon>
        <taxon>Chloroflexota</taxon>
        <taxon>Chloroflexia</taxon>
        <taxon>environmental samples</taxon>
    </lineage>
</organism>
<dbReference type="Gene3D" id="2.130.10.10">
    <property type="entry name" value="YVTN repeat-like/Quinoprotein amine dehydrogenase"/>
    <property type="match status" value="5"/>
</dbReference>
<dbReference type="InterPro" id="IPR036322">
    <property type="entry name" value="WD40_repeat_dom_sf"/>
</dbReference>
<dbReference type="SUPFAM" id="SSF52540">
    <property type="entry name" value="P-loop containing nucleoside triphosphate hydrolases"/>
    <property type="match status" value="1"/>
</dbReference>
<dbReference type="CDD" id="cd00200">
    <property type="entry name" value="WD40"/>
    <property type="match status" value="2"/>
</dbReference>
<feature type="repeat" description="WD" evidence="3">
    <location>
        <begin position="1152"/>
        <end position="1193"/>
    </location>
</feature>
<feature type="repeat" description="WD" evidence="3">
    <location>
        <begin position="1066"/>
        <end position="1107"/>
    </location>
</feature>
<feature type="repeat" description="WD" evidence="3">
    <location>
        <begin position="1371"/>
        <end position="1412"/>
    </location>
</feature>
<dbReference type="InterPro" id="IPR027417">
    <property type="entry name" value="P-loop_NTPase"/>
</dbReference>
<reference evidence="6" key="1">
    <citation type="submission" date="2020-02" db="EMBL/GenBank/DDBJ databases">
        <authorList>
            <person name="Meier V. D."/>
        </authorList>
    </citation>
    <scope>NUCLEOTIDE SEQUENCE</scope>
    <source>
        <strain evidence="6">AVDCRST_MAG26</strain>
    </source>
</reference>
<dbReference type="PANTHER" id="PTHR19879">
    <property type="entry name" value="TRANSCRIPTION INITIATION FACTOR TFIID"/>
    <property type="match status" value="1"/>
</dbReference>
<dbReference type="PROSITE" id="PS50294">
    <property type="entry name" value="WD_REPEATS_REGION"/>
    <property type="match status" value="10"/>
</dbReference>
<dbReference type="GO" id="GO:0003677">
    <property type="term" value="F:DNA binding"/>
    <property type="evidence" value="ECO:0007669"/>
    <property type="project" value="InterPro"/>
</dbReference>
<dbReference type="Pfam" id="PF20703">
    <property type="entry name" value="nSTAND1"/>
    <property type="match status" value="1"/>
</dbReference>
<dbReference type="SUPFAM" id="SSF48452">
    <property type="entry name" value="TPR-like"/>
    <property type="match status" value="1"/>
</dbReference>
<dbReference type="Gene3D" id="3.40.50.300">
    <property type="entry name" value="P-loop containing nucleotide triphosphate hydrolases"/>
    <property type="match status" value="1"/>
</dbReference>
<dbReference type="InterPro" id="IPR015943">
    <property type="entry name" value="WD40/YVTN_repeat-like_dom_sf"/>
</dbReference>
<evidence type="ECO:0000256" key="4">
    <source>
        <dbReference type="SAM" id="MobiDB-lite"/>
    </source>
</evidence>
<feature type="region of interest" description="Disordered" evidence="4">
    <location>
        <begin position="705"/>
        <end position="729"/>
    </location>
</feature>
<feature type="repeat" description="WD" evidence="3">
    <location>
        <begin position="938"/>
        <end position="979"/>
    </location>
</feature>
<dbReference type="Pfam" id="PF03704">
    <property type="entry name" value="BTAD"/>
    <property type="match status" value="1"/>
</dbReference>
<dbReference type="GO" id="GO:0006355">
    <property type="term" value="P:regulation of DNA-templated transcription"/>
    <property type="evidence" value="ECO:0007669"/>
    <property type="project" value="InterPro"/>
</dbReference>
<feature type="repeat" description="WD" evidence="3">
    <location>
        <begin position="1194"/>
        <end position="1235"/>
    </location>
</feature>
<dbReference type="SUPFAM" id="SSF46894">
    <property type="entry name" value="C-terminal effector domain of the bipartite response regulators"/>
    <property type="match status" value="1"/>
</dbReference>
<dbReference type="InterPro" id="IPR001680">
    <property type="entry name" value="WD40_rpt"/>
</dbReference>
<dbReference type="PRINTS" id="PR00320">
    <property type="entry name" value="GPROTEINBRPT"/>
</dbReference>
<feature type="repeat" description="WD" evidence="3">
    <location>
        <begin position="896"/>
        <end position="937"/>
    </location>
</feature>
<dbReference type="GO" id="GO:0005829">
    <property type="term" value="C:cytosol"/>
    <property type="evidence" value="ECO:0007669"/>
    <property type="project" value="UniProtKB-ARBA"/>
</dbReference>
<protein>
    <submittedName>
        <fullName evidence="6">High-affnity carbon uptake protein Hat/HatR</fullName>
    </submittedName>
</protein>
<dbReference type="Pfam" id="PF00400">
    <property type="entry name" value="WD40"/>
    <property type="match status" value="12"/>
</dbReference>
<feature type="domain" description="Bacterial transcriptional activator" evidence="5">
    <location>
        <begin position="102"/>
        <end position="236"/>
    </location>
</feature>
<feature type="repeat" description="WD" evidence="3">
    <location>
        <begin position="1413"/>
        <end position="1454"/>
    </location>
</feature>
<dbReference type="InterPro" id="IPR020472">
    <property type="entry name" value="WD40_PAC1"/>
</dbReference>
<dbReference type="SUPFAM" id="SSF50978">
    <property type="entry name" value="WD40 repeat-like"/>
    <property type="match status" value="1"/>
</dbReference>
<dbReference type="InterPro" id="IPR036388">
    <property type="entry name" value="WH-like_DNA-bd_sf"/>
</dbReference>
<feature type="repeat" description="WD" evidence="3">
    <location>
        <begin position="1108"/>
        <end position="1149"/>
    </location>
</feature>
<dbReference type="PANTHER" id="PTHR19879:SF9">
    <property type="entry name" value="TRANSCRIPTION INITIATION FACTOR TFIID SUBUNIT 5"/>
    <property type="match status" value="1"/>
</dbReference>
<evidence type="ECO:0000313" key="6">
    <source>
        <dbReference type="EMBL" id="CAA9261400.1"/>
    </source>
</evidence>
<evidence type="ECO:0000259" key="5">
    <source>
        <dbReference type="SMART" id="SM01043"/>
    </source>
</evidence>
<sequence length="1481" mass="160969">MLDVRLLGQFDLRLEGTPVELPSRPAQSLLAYLLLTAGTRHRREKLAGLLWADASDSNARSNLRHTLWRIRKAIEPSRKQDHDYLLADDISLAFNPAANYWLDAAMLEQPVDGDWHADALLRAVSVYQGDLLPGFYDDWVVLERERLRAVFEQKIHLLLERLIAEARWQEVQQWAERWIALGDVPEPAYRALMYAHSGLGDLARVADVFQRCVDALDRDLGVPPSEKTRATYAWLRTGVPLPGGDVVKYEAPVPGVAPFKGLHYFDEDDAGIFCGRERLTASLVARLRDHRFLAIVGASGSGKSSLLRAGLVPALKRGVPVASGTRLPEGSDGWQIRVFTPTAEPLAALAAALTADAEAEDMVAVLQDDLARAPSTFERAVHAAGASTHASVGAEQHDQAVQQLLVVDQFEELLTLCRDEVERKTFIDHLLAACRDNKGATAIVIALRADFYAHCAQYPDLRAVLARHQEYIGPMSNEDLRRAIEEPARRAGWEFEPGLVEVLLRDVGAEPGALPLLSHALLETWRRRRGRTLTLAGYTEAGGVRAAIATTAETIYQQLDAEHQRLARRIFLRLTELGEGTQDTRRRAAPAECARRDEDVRVVEHVLQTLADARLITTAEGAIDVAHEALIREWPRLREWLLEDRESLRLHRHLTSAAQAWDRLQRDPGELYRGARLTQVREWAALHADELNPLERTFLQTAEDLSGQEEVEREAQRQRELAAAQQVAETERQRAEEQARAARMLRRRAVALLSALFIAGVLAVVAVAFGRQAAQNAQHARAQQATAEAERSRAETEGRIARSRELAAAAISALQVDPERSILLALQALAVTRTPQAEDALHQAVQVSRVKRTLSAHEDGAYSVAFSPDGTRLATAGDDGMAKVWELATGNPVLTLAAHNGEVWSIAWSGDGKRLATAGADGMAKVWDTATGKATLILAGHTAAVQAVVFSQDGTRLATASDDTTSRVWDTLSGKPIRTLSGHTGPLYSVVFSPDGLRLATAGEDRVIRVWDARSGQALLSIEGPSEYDIFNSLAFSSDGQRIAGASDETNAYIWDASSGQHLLTLYGHTNLVLSIAFSPDDTRLVTGGQDWTTRVWDARSGQQLLLLPGHVGAIAEVTFSRDGTSVATASWDGTARQWDVSPERSPELLTLFAQTDQIWHGSFSPDGKRIATGGRNGVAKIWDAQSGKELVSLPGHTMMIRSLAFSPDGARLATASADRTVRLWDVASGTHVVMVSGRPLGFMTVVFSPDGHWLAAASRGPAEGGQATIWDAATGRVVLKVAAGSDIINAAVFTPDGGRLITAIEDPSTHVSRADVYDVHSGARVLSYGSHPDTVWDVAVSPDGARVATASRDGTAKIWDAASGKELHTLQGHTSTLTGVVFSPDGTWLASVSRDDTIRLWDVATGEALLTLAGNNGGLSALAFSPDGKRLAAGGNGGALHVYALQLEELISLAHTRVTRSLTTEECQKYLHVEQCPVAR</sequence>
<dbReference type="SUPFAM" id="SSF50998">
    <property type="entry name" value="Quinoprotein alcohol dehydrogenase-like"/>
    <property type="match status" value="1"/>
</dbReference>
<dbReference type="SMART" id="SM00320">
    <property type="entry name" value="WD40"/>
    <property type="match status" value="14"/>
</dbReference>
<dbReference type="InterPro" id="IPR049052">
    <property type="entry name" value="nSTAND1"/>
</dbReference>
<evidence type="ECO:0000256" key="1">
    <source>
        <dbReference type="ARBA" id="ARBA00022574"/>
    </source>
</evidence>
<dbReference type="InterPro" id="IPR011990">
    <property type="entry name" value="TPR-like_helical_dom_sf"/>
</dbReference>
<keyword evidence="2" id="KW-0677">Repeat</keyword>